<feature type="region of interest" description="Disordered" evidence="1">
    <location>
        <begin position="1"/>
        <end position="23"/>
    </location>
</feature>
<gene>
    <name evidence="2" type="ORF">BRADI_3g44262v3</name>
</gene>
<sequence length="106" mass="12469">MNSRARNITSKRRILHPDLQPEPSSTALQFQRLLRLRPPRSSLDFVAVVPAYLDRHDRAITNLDLFRCFSFVPLCGTRLQEPRTQRPDPIETEEVKDCLPIRPWYQ</sequence>
<dbReference type="Gramene" id="PNT68690">
    <property type="protein sequence ID" value="PNT68690"/>
    <property type="gene ID" value="BRADI_3g44262v3"/>
</dbReference>
<evidence type="ECO:0000256" key="1">
    <source>
        <dbReference type="SAM" id="MobiDB-lite"/>
    </source>
</evidence>
<reference evidence="2" key="2">
    <citation type="submission" date="2017-06" db="EMBL/GenBank/DDBJ databases">
        <title>WGS assembly of Brachypodium distachyon.</title>
        <authorList>
            <consortium name="The International Brachypodium Initiative"/>
            <person name="Lucas S."/>
            <person name="Harmon-Smith M."/>
            <person name="Lail K."/>
            <person name="Tice H."/>
            <person name="Grimwood J."/>
            <person name="Bruce D."/>
            <person name="Barry K."/>
            <person name="Shu S."/>
            <person name="Lindquist E."/>
            <person name="Wang M."/>
            <person name="Pitluck S."/>
            <person name="Vogel J.P."/>
            <person name="Garvin D.F."/>
            <person name="Mockler T.C."/>
            <person name="Schmutz J."/>
            <person name="Rokhsar D."/>
            <person name="Bevan M.W."/>
        </authorList>
    </citation>
    <scope>NUCLEOTIDE SEQUENCE</scope>
    <source>
        <strain evidence="2">Bd21</strain>
    </source>
</reference>
<organism evidence="2">
    <name type="scientific">Brachypodium distachyon</name>
    <name type="common">Purple false brome</name>
    <name type="synonym">Trachynia distachya</name>
    <dbReference type="NCBI Taxonomy" id="15368"/>
    <lineage>
        <taxon>Eukaryota</taxon>
        <taxon>Viridiplantae</taxon>
        <taxon>Streptophyta</taxon>
        <taxon>Embryophyta</taxon>
        <taxon>Tracheophyta</taxon>
        <taxon>Spermatophyta</taxon>
        <taxon>Magnoliopsida</taxon>
        <taxon>Liliopsida</taxon>
        <taxon>Poales</taxon>
        <taxon>Poaceae</taxon>
        <taxon>BOP clade</taxon>
        <taxon>Pooideae</taxon>
        <taxon>Stipodae</taxon>
        <taxon>Brachypodieae</taxon>
        <taxon>Brachypodium</taxon>
    </lineage>
</organism>
<accession>A0A2K2D341</accession>
<reference evidence="3" key="3">
    <citation type="submission" date="2018-08" db="UniProtKB">
        <authorList>
            <consortium name="EnsemblPlants"/>
        </authorList>
    </citation>
    <scope>IDENTIFICATION</scope>
    <source>
        <strain evidence="3">cv. Bd21</strain>
    </source>
</reference>
<evidence type="ECO:0000313" key="2">
    <source>
        <dbReference type="EMBL" id="PNT68690.1"/>
    </source>
</evidence>
<keyword evidence="4" id="KW-1185">Reference proteome</keyword>
<protein>
    <submittedName>
        <fullName evidence="2 3">Uncharacterized protein</fullName>
    </submittedName>
</protein>
<dbReference type="AlphaFoldDB" id="A0A2K2D341"/>
<name>A0A2K2D341_BRADI</name>
<dbReference type="EMBL" id="CM000882">
    <property type="protein sequence ID" value="PNT68690.1"/>
    <property type="molecule type" value="Genomic_DNA"/>
</dbReference>
<dbReference type="InParanoid" id="A0A2K2D341"/>
<evidence type="ECO:0000313" key="4">
    <source>
        <dbReference type="Proteomes" id="UP000008810"/>
    </source>
</evidence>
<evidence type="ECO:0000313" key="3">
    <source>
        <dbReference type="EnsemblPlants" id="PNT68690"/>
    </source>
</evidence>
<proteinExistence type="predicted"/>
<dbReference type="Proteomes" id="UP000008810">
    <property type="component" value="Chromosome 3"/>
</dbReference>
<dbReference type="EnsemblPlants" id="PNT68690">
    <property type="protein sequence ID" value="PNT68690"/>
    <property type="gene ID" value="BRADI_3g44262v3"/>
</dbReference>
<reference evidence="2 3" key="1">
    <citation type="journal article" date="2010" name="Nature">
        <title>Genome sequencing and analysis of the model grass Brachypodium distachyon.</title>
        <authorList>
            <consortium name="International Brachypodium Initiative"/>
        </authorList>
    </citation>
    <scope>NUCLEOTIDE SEQUENCE [LARGE SCALE GENOMIC DNA]</scope>
    <source>
        <strain evidence="2 3">Bd21</strain>
    </source>
</reference>